<reference evidence="5" key="1">
    <citation type="journal article" date="2019" name="Sci. Rep.">
        <title>Draft genome of Tanacetum cinerariifolium, the natural source of mosquito coil.</title>
        <authorList>
            <person name="Yamashiro T."/>
            <person name="Shiraishi A."/>
            <person name="Satake H."/>
            <person name="Nakayama K."/>
        </authorList>
    </citation>
    <scope>NUCLEOTIDE SEQUENCE</scope>
</reference>
<accession>A0A699JX14</accession>
<comment type="caution">
    <text evidence="5">The sequence shown here is derived from an EMBL/GenBank/DDBJ whole genome shotgun (WGS) entry which is preliminary data.</text>
</comment>
<proteinExistence type="predicted"/>
<sequence>QLKFNIHKDAKTLMEAIEKRFVSAVASVFAASTKVPVSALPNVDTLSDVVIYSFFARANGTTSIGFDMSKVECYNCYRRWHFARECRSPKDNRNKETQRRNVPVEISTSNALVSQYDGVGSYDWSFQAEKEPNNYALMAFTSSSSSSSDNELRDNALVELRKKFEKEEQERDDLKLKLDKFQTSSRNLSQLLASQTNDKTGLGYDNQVFNSSVFDCDRMFSSESDVSTPASPVYDRYKSREGYHAVPPPYTGTFIPPKPNLVFHDAFTVNETISTVFNVEPSTTKPNKDVSQSNRPTAPIIKNWVSDSKDESEVHHQRPAKHGVNKAHSSNRRPINLRPSPPASTFHPKVTTVKVPHGNPHHALKDKEVIDSGCSRHMIGNMFYFSDFEEINDGYVAFGGNPKGGKITGKGKIRTSKLDFDDVYFVKELKFNLFSVSQMCDKKKSVLFIYIECIVLSFDFKLPDENHVLLRVPRENIMYNVDLKNIVPSGDLTCIFTKETLDESNLWHRRLGHINFKTMNKLVKVNSVRGLPSKVFENNHTCVACKKGKQHRAC</sequence>
<feature type="coiled-coil region" evidence="1">
    <location>
        <begin position="157"/>
        <end position="184"/>
    </location>
</feature>
<evidence type="ECO:0000313" key="5">
    <source>
        <dbReference type="EMBL" id="GFA62203.1"/>
    </source>
</evidence>
<protein>
    <submittedName>
        <fullName evidence="5">Ribonuclease H-like domain-containing protein</fullName>
    </submittedName>
</protein>
<feature type="non-terminal residue" evidence="5">
    <location>
        <position position="554"/>
    </location>
</feature>
<evidence type="ECO:0000256" key="1">
    <source>
        <dbReference type="SAM" id="Coils"/>
    </source>
</evidence>
<dbReference type="InterPro" id="IPR036875">
    <property type="entry name" value="Znf_CCHC_sf"/>
</dbReference>
<feature type="compositionally biased region" description="Basic and acidic residues" evidence="2">
    <location>
        <begin position="307"/>
        <end position="316"/>
    </location>
</feature>
<dbReference type="InterPro" id="IPR025724">
    <property type="entry name" value="GAG-pre-integrase_dom"/>
</dbReference>
<dbReference type="InterPro" id="IPR054722">
    <property type="entry name" value="PolX-like_BBD"/>
</dbReference>
<dbReference type="Pfam" id="PF13976">
    <property type="entry name" value="gag_pre-integrs"/>
    <property type="match status" value="1"/>
</dbReference>
<dbReference type="GO" id="GO:0008270">
    <property type="term" value="F:zinc ion binding"/>
    <property type="evidence" value="ECO:0007669"/>
    <property type="project" value="InterPro"/>
</dbReference>
<feature type="domain" description="Retrovirus-related Pol polyprotein from transposon TNT 1-94-like beta-barrel" evidence="4">
    <location>
        <begin position="369"/>
        <end position="442"/>
    </location>
</feature>
<evidence type="ECO:0000259" key="4">
    <source>
        <dbReference type="Pfam" id="PF22936"/>
    </source>
</evidence>
<feature type="non-terminal residue" evidence="5">
    <location>
        <position position="1"/>
    </location>
</feature>
<feature type="domain" description="GAG-pre-integrase" evidence="3">
    <location>
        <begin position="479"/>
        <end position="550"/>
    </location>
</feature>
<organism evidence="5">
    <name type="scientific">Tanacetum cinerariifolium</name>
    <name type="common">Dalmatian daisy</name>
    <name type="synonym">Chrysanthemum cinerariifolium</name>
    <dbReference type="NCBI Taxonomy" id="118510"/>
    <lineage>
        <taxon>Eukaryota</taxon>
        <taxon>Viridiplantae</taxon>
        <taxon>Streptophyta</taxon>
        <taxon>Embryophyta</taxon>
        <taxon>Tracheophyta</taxon>
        <taxon>Spermatophyta</taxon>
        <taxon>Magnoliopsida</taxon>
        <taxon>eudicotyledons</taxon>
        <taxon>Gunneridae</taxon>
        <taxon>Pentapetalae</taxon>
        <taxon>asterids</taxon>
        <taxon>campanulids</taxon>
        <taxon>Asterales</taxon>
        <taxon>Asteraceae</taxon>
        <taxon>Asteroideae</taxon>
        <taxon>Anthemideae</taxon>
        <taxon>Anthemidinae</taxon>
        <taxon>Tanacetum</taxon>
    </lineage>
</organism>
<feature type="compositionally biased region" description="Polar residues" evidence="2">
    <location>
        <begin position="280"/>
        <end position="296"/>
    </location>
</feature>
<keyword evidence="1" id="KW-0175">Coiled coil</keyword>
<gene>
    <name evidence="5" type="ORF">Tci_634175</name>
</gene>
<dbReference type="SUPFAM" id="SSF57756">
    <property type="entry name" value="Retrovirus zinc finger-like domains"/>
    <property type="match status" value="1"/>
</dbReference>
<dbReference type="EMBL" id="BKCJ010456853">
    <property type="protein sequence ID" value="GFA62203.1"/>
    <property type="molecule type" value="Genomic_DNA"/>
</dbReference>
<dbReference type="AlphaFoldDB" id="A0A699JX14"/>
<evidence type="ECO:0000259" key="3">
    <source>
        <dbReference type="Pfam" id="PF13976"/>
    </source>
</evidence>
<dbReference type="Pfam" id="PF22936">
    <property type="entry name" value="Pol_BBD"/>
    <property type="match status" value="1"/>
</dbReference>
<name>A0A699JX14_TANCI</name>
<feature type="region of interest" description="Disordered" evidence="2">
    <location>
        <begin position="280"/>
        <end position="346"/>
    </location>
</feature>
<dbReference type="GO" id="GO:0003676">
    <property type="term" value="F:nucleic acid binding"/>
    <property type="evidence" value="ECO:0007669"/>
    <property type="project" value="InterPro"/>
</dbReference>
<evidence type="ECO:0000256" key="2">
    <source>
        <dbReference type="SAM" id="MobiDB-lite"/>
    </source>
</evidence>
<feature type="compositionally biased region" description="Basic residues" evidence="2">
    <location>
        <begin position="317"/>
        <end position="331"/>
    </location>
</feature>